<comment type="caution">
    <text evidence="1">The sequence shown here is derived from an EMBL/GenBank/DDBJ whole genome shotgun (WGS) entry which is preliminary data.</text>
</comment>
<evidence type="ECO:0000313" key="1">
    <source>
        <dbReference type="EMBL" id="KAA0973023.1"/>
    </source>
</evidence>
<dbReference type="Proteomes" id="UP000323856">
    <property type="component" value="Unassembled WGS sequence"/>
</dbReference>
<proteinExistence type="predicted"/>
<dbReference type="AlphaFoldDB" id="A0A5B0E2F1"/>
<sequence length="185" mass="20918">MSSHADLIDDIVHRIASMKARDPDFLHEGFQPAETVEVATEDMSGPELRRFLLKQMTEELGPYYTAESLMRRWEVSRQAVYKGRVNGHLLGLKADDGQVLFPVWQFKPGSDEYPLLIDELVEVRKILEERNSDPLSQAIWLTAKVFGNKEAPLPAYLLLTDARGAQQVRSAARADVLRLAEDQIA</sequence>
<organism evidence="1 2">
    <name type="scientific">Paeniglutamicibacter gangotriensis</name>
    <dbReference type="NCBI Taxonomy" id="254787"/>
    <lineage>
        <taxon>Bacteria</taxon>
        <taxon>Bacillati</taxon>
        <taxon>Actinomycetota</taxon>
        <taxon>Actinomycetes</taxon>
        <taxon>Micrococcales</taxon>
        <taxon>Micrococcaceae</taxon>
        <taxon>Paeniglutamicibacter</taxon>
    </lineage>
</organism>
<dbReference type="RefSeq" id="WP_149621135.1">
    <property type="nucleotide sequence ID" value="NZ_VOBL01000042.1"/>
</dbReference>
<protein>
    <submittedName>
        <fullName evidence="1">Uncharacterized protein</fullName>
    </submittedName>
</protein>
<reference evidence="1 2" key="1">
    <citation type="submission" date="2019-07" db="EMBL/GenBank/DDBJ databases">
        <title>Analysis of the biochemical properties, biological activity and biotechnological potential of siderophores and biosurfactants produced by Antarctic psychrotolerant bacteria.</title>
        <authorList>
            <person name="Styczynski M."/>
            <person name="Krucon T."/>
            <person name="Decewicz P."/>
            <person name="Dziewit L."/>
        </authorList>
    </citation>
    <scope>NUCLEOTIDE SEQUENCE [LARGE SCALE GENOMIC DNA]</scope>
    <source>
        <strain evidence="1 2">ANT_H27</strain>
    </source>
</reference>
<name>A0A5B0E2F1_9MICC</name>
<dbReference type="EMBL" id="VOBL01000042">
    <property type="protein sequence ID" value="KAA0973023.1"/>
    <property type="molecule type" value="Genomic_DNA"/>
</dbReference>
<accession>A0A5B0E2F1</accession>
<gene>
    <name evidence="1" type="ORF">FQ154_20290</name>
</gene>
<evidence type="ECO:0000313" key="2">
    <source>
        <dbReference type="Proteomes" id="UP000323856"/>
    </source>
</evidence>
<dbReference type="OrthoDB" id="4965902at2"/>